<feature type="transmembrane region" description="Helical" evidence="6">
    <location>
        <begin position="379"/>
        <end position="395"/>
    </location>
</feature>
<feature type="transmembrane region" description="Helical" evidence="6">
    <location>
        <begin position="12"/>
        <end position="29"/>
    </location>
</feature>
<protein>
    <submittedName>
        <fullName evidence="7">Uncharacterized protein</fullName>
    </submittedName>
</protein>
<dbReference type="InterPro" id="IPR050833">
    <property type="entry name" value="Poly_Biosynth_Transport"/>
</dbReference>
<reference evidence="7 8" key="1">
    <citation type="submission" date="2021-01" db="EMBL/GenBank/DDBJ databases">
        <title>FDA dAtabase for Regulatory Grade micrObial Sequences (FDA-ARGOS): Supporting development and validation of Infectious Disease Dx tests.</title>
        <authorList>
            <person name="Nelson B."/>
            <person name="Plummer A."/>
            <person name="Tallon L."/>
            <person name="Sadzewicz L."/>
            <person name="Zhao X."/>
            <person name="Boylan J."/>
            <person name="Ott S."/>
            <person name="Bowen H."/>
            <person name="Vavikolanu K."/>
            <person name="Mehta A."/>
            <person name="Aluvathingal J."/>
            <person name="Nadendla S."/>
            <person name="Myers T."/>
            <person name="Yan Y."/>
            <person name="Sichtig H."/>
        </authorList>
    </citation>
    <scope>NUCLEOTIDE SEQUENCE [LARGE SCALE GENOMIC DNA]</scope>
    <source>
        <strain evidence="7 8">FDAARGOS_1161</strain>
    </source>
</reference>
<feature type="transmembrane region" description="Helical" evidence="6">
    <location>
        <begin position="345"/>
        <end position="367"/>
    </location>
</feature>
<organism evidence="7 8">
    <name type="scientific">Peribacillus psychrosaccharolyticus</name>
    <name type="common">Bacillus psychrosaccharolyticus</name>
    <dbReference type="NCBI Taxonomy" id="1407"/>
    <lineage>
        <taxon>Bacteria</taxon>
        <taxon>Bacillati</taxon>
        <taxon>Bacillota</taxon>
        <taxon>Bacilli</taxon>
        <taxon>Bacillales</taxon>
        <taxon>Bacillaceae</taxon>
        <taxon>Peribacillus</taxon>
    </lineage>
</organism>
<keyword evidence="4 6" id="KW-1133">Transmembrane helix</keyword>
<name>A0A974RZP5_PERPY</name>
<dbReference type="GO" id="GO:0005886">
    <property type="term" value="C:plasma membrane"/>
    <property type="evidence" value="ECO:0007669"/>
    <property type="project" value="UniProtKB-SubCell"/>
</dbReference>
<evidence type="ECO:0000256" key="5">
    <source>
        <dbReference type="ARBA" id="ARBA00023136"/>
    </source>
</evidence>
<sequence>MSNSRTVSSIKNVGVITFIQIFGIIITFISRTVFVNILGNDYLSVQALLLNLIAILSFTELGLGNAIIYSLYRPIANGDTKKVKALLNFYAKAYRFVILAITVIGIAIIPFLNIIIKDVPDVKENVIFIYLLFLTNTIISYVFSYKKSLLIADQKNYIVVLFQQSVLIIQVILQILFLIHTHNFVIFLVIQIFSTLLTNISTDIYVNKKYKYVSVLKGYELEKNEKKELFSNIKDIFFYRIGAMLLNSTDNIIISIMLKTTYVGLSANYVLVINGVNSVLMQACNGIAASIGNHNVEASNKRKEEVFEQLYLIAFWIFGISSICLAIFLNPMIELWLGFDNKLDTTIVIALVLSFYFTGINQIPSLYRTSIGLFKQAKYTPIVASVINIILSVILGKSFGLAGVFFATSIAKILTFCIVDPVLIYKKGFDMNYMKYFKKFLMYFMLIVFTYFALNILISYISLSGIIGFTIKLFICLISINVIFVISLYQTRSFQGILFRFKIKRK</sequence>
<feature type="transmembrane region" description="Helical" evidence="6">
    <location>
        <begin position="310"/>
        <end position="333"/>
    </location>
</feature>
<evidence type="ECO:0000313" key="7">
    <source>
        <dbReference type="EMBL" id="QQS99771.1"/>
    </source>
</evidence>
<feature type="transmembrane region" description="Helical" evidence="6">
    <location>
        <begin position="185"/>
        <end position="206"/>
    </location>
</feature>
<evidence type="ECO:0000256" key="3">
    <source>
        <dbReference type="ARBA" id="ARBA00022692"/>
    </source>
</evidence>
<feature type="transmembrane region" description="Helical" evidence="6">
    <location>
        <begin position="93"/>
        <end position="115"/>
    </location>
</feature>
<dbReference type="PANTHER" id="PTHR30250:SF26">
    <property type="entry name" value="PSMA PROTEIN"/>
    <property type="match status" value="1"/>
</dbReference>
<evidence type="ECO:0000313" key="8">
    <source>
        <dbReference type="Proteomes" id="UP000595254"/>
    </source>
</evidence>
<keyword evidence="8" id="KW-1185">Reference proteome</keyword>
<evidence type="ECO:0000256" key="4">
    <source>
        <dbReference type="ARBA" id="ARBA00022989"/>
    </source>
</evidence>
<dbReference type="RefSeq" id="WP_201647658.1">
    <property type="nucleotide sequence ID" value="NZ_CP068053.1"/>
</dbReference>
<gene>
    <name evidence="7" type="ORF">I6J18_19615</name>
</gene>
<accession>A0A974RZP5</accession>
<comment type="subcellular location">
    <subcellularLocation>
        <location evidence="1">Cell membrane</location>
        <topology evidence="1">Multi-pass membrane protein</topology>
    </subcellularLocation>
</comment>
<feature type="transmembrane region" description="Helical" evidence="6">
    <location>
        <begin position="401"/>
        <end position="419"/>
    </location>
</feature>
<feature type="transmembrane region" description="Helical" evidence="6">
    <location>
        <begin position="440"/>
        <end position="463"/>
    </location>
</feature>
<keyword evidence="2" id="KW-1003">Cell membrane</keyword>
<feature type="transmembrane region" description="Helical" evidence="6">
    <location>
        <begin position="49"/>
        <end position="72"/>
    </location>
</feature>
<evidence type="ECO:0000256" key="1">
    <source>
        <dbReference type="ARBA" id="ARBA00004651"/>
    </source>
</evidence>
<dbReference type="EMBL" id="CP068053">
    <property type="protein sequence ID" value="QQS99771.1"/>
    <property type="molecule type" value="Genomic_DNA"/>
</dbReference>
<dbReference type="PANTHER" id="PTHR30250">
    <property type="entry name" value="PST FAMILY PREDICTED COLANIC ACID TRANSPORTER"/>
    <property type="match status" value="1"/>
</dbReference>
<keyword evidence="5 6" id="KW-0472">Membrane</keyword>
<evidence type="ECO:0000256" key="2">
    <source>
        <dbReference type="ARBA" id="ARBA00022475"/>
    </source>
</evidence>
<feature type="transmembrane region" description="Helical" evidence="6">
    <location>
        <begin position="157"/>
        <end position="179"/>
    </location>
</feature>
<keyword evidence="3 6" id="KW-0812">Transmembrane</keyword>
<evidence type="ECO:0000256" key="6">
    <source>
        <dbReference type="SAM" id="Phobius"/>
    </source>
</evidence>
<feature type="transmembrane region" description="Helical" evidence="6">
    <location>
        <begin position="469"/>
        <end position="489"/>
    </location>
</feature>
<proteinExistence type="predicted"/>
<dbReference type="AlphaFoldDB" id="A0A974RZP5"/>
<dbReference type="KEGG" id="ppsr:I6J18_19615"/>
<dbReference type="Proteomes" id="UP000595254">
    <property type="component" value="Chromosome"/>
</dbReference>
<feature type="transmembrane region" description="Helical" evidence="6">
    <location>
        <begin position="127"/>
        <end position="145"/>
    </location>
</feature>